<evidence type="ECO:0000313" key="2">
    <source>
        <dbReference type="EMBL" id="SVD88605.1"/>
    </source>
</evidence>
<feature type="domain" description="Baseplate wedge protein gp6-like N-terminal helical" evidence="1">
    <location>
        <begin position="16"/>
        <end position="51"/>
    </location>
</feature>
<dbReference type="EMBL" id="UINC01179756">
    <property type="protein sequence ID" value="SVD88605.1"/>
    <property type="molecule type" value="Genomic_DNA"/>
</dbReference>
<dbReference type="InterPro" id="IPR049026">
    <property type="entry name" value="Gp6-like_N"/>
</dbReference>
<protein>
    <recommendedName>
        <fullName evidence="1">Baseplate wedge protein gp6-like N-terminal helical domain-containing protein</fullName>
    </recommendedName>
</protein>
<organism evidence="2">
    <name type="scientific">marine metagenome</name>
    <dbReference type="NCBI Taxonomy" id="408172"/>
    <lineage>
        <taxon>unclassified sequences</taxon>
        <taxon>metagenomes</taxon>
        <taxon>ecological metagenomes</taxon>
    </lineage>
</organism>
<accession>A0A382Z0J9</accession>
<proteinExistence type="predicted"/>
<sequence length="51" mass="5699">MAINSKGKIEITDLDFDTVKSNFKSFLSQQSQFSDYNFEGSGMSVLMDLLA</sequence>
<reference evidence="2" key="1">
    <citation type="submission" date="2018-05" db="EMBL/GenBank/DDBJ databases">
        <authorList>
            <person name="Lanie J.A."/>
            <person name="Ng W.-L."/>
            <person name="Kazmierczak K.M."/>
            <person name="Andrzejewski T.M."/>
            <person name="Davidsen T.M."/>
            <person name="Wayne K.J."/>
            <person name="Tettelin H."/>
            <person name="Glass J.I."/>
            <person name="Rusch D."/>
            <person name="Podicherti R."/>
            <person name="Tsui H.-C.T."/>
            <person name="Winkler M.E."/>
        </authorList>
    </citation>
    <scope>NUCLEOTIDE SEQUENCE</scope>
</reference>
<name>A0A382Z0J9_9ZZZZ</name>
<dbReference type="AlphaFoldDB" id="A0A382Z0J9"/>
<evidence type="ECO:0000259" key="1">
    <source>
        <dbReference type="Pfam" id="PF21379"/>
    </source>
</evidence>
<feature type="non-terminal residue" evidence="2">
    <location>
        <position position="51"/>
    </location>
</feature>
<dbReference type="Pfam" id="PF21379">
    <property type="entry name" value="Gp6-like_1st"/>
    <property type="match status" value="1"/>
</dbReference>
<gene>
    <name evidence="2" type="ORF">METZ01_LOCUS441459</name>
</gene>